<dbReference type="Proteomes" id="UP000324222">
    <property type="component" value="Unassembled WGS sequence"/>
</dbReference>
<keyword evidence="1" id="KW-0175">Coiled coil</keyword>
<dbReference type="EMBL" id="VSRR010012710">
    <property type="protein sequence ID" value="MPC54890.1"/>
    <property type="molecule type" value="Genomic_DNA"/>
</dbReference>
<feature type="compositionally biased region" description="Basic and acidic residues" evidence="2">
    <location>
        <begin position="495"/>
        <end position="506"/>
    </location>
</feature>
<feature type="coiled-coil region" evidence="1">
    <location>
        <begin position="520"/>
        <end position="617"/>
    </location>
</feature>
<feature type="region of interest" description="Disordered" evidence="2">
    <location>
        <begin position="472"/>
        <end position="510"/>
    </location>
</feature>
<protein>
    <submittedName>
        <fullName evidence="3">Uncharacterized protein</fullName>
    </submittedName>
</protein>
<evidence type="ECO:0000256" key="1">
    <source>
        <dbReference type="SAM" id="Coils"/>
    </source>
</evidence>
<evidence type="ECO:0000256" key="2">
    <source>
        <dbReference type="SAM" id="MobiDB-lite"/>
    </source>
</evidence>
<feature type="region of interest" description="Disordered" evidence="2">
    <location>
        <begin position="671"/>
        <end position="705"/>
    </location>
</feature>
<comment type="caution">
    <text evidence="3">The sequence shown here is derived from an EMBL/GenBank/DDBJ whole genome shotgun (WGS) entry which is preliminary data.</text>
</comment>
<feature type="coiled-coil region" evidence="1">
    <location>
        <begin position="157"/>
        <end position="372"/>
    </location>
</feature>
<evidence type="ECO:0000313" key="4">
    <source>
        <dbReference type="Proteomes" id="UP000324222"/>
    </source>
</evidence>
<dbReference type="Gene3D" id="1.20.1170.10">
    <property type="match status" value="1"/>
</dbReference>
<feature type="compositionally biased region" description="Basic and acidic residues" evidence="2">
    <location>
        <begin position="688"/>
        <end position="705"/>
    </location>
</feature>
<gene>
    <name evidence="3" type="ORF">E2C01_048819</name>
</gene>
<feature type="region of interest" description="Disordered" evidence="2">
    <location>
        <begin position="728"/>
        <end position="772"/>
    </location>
</feature>
<dbReference type="AlphaFoldDB" id="A0A5B7G428"/>
<organism evidence="3 4">
    <name type="scientific">Portunus trituberculatus</name>
    <name type="common">Swimming crab</name>
    <name type="synonym">Neptunus trituberculatus</name>
    <dbReference type="NCBI Taxonomy" id="210409"/>
    <lineage>
        <taxon>Eukaryota</taxon>
        <taxon>Metazoa</taxon>
        <taxon>Ecdysozoa</taxon>
        <taxon>Arthropoda</taxon>
        <taxon>Crustacea</taxon>
        <taxon>Multicrustacea</taxon>
        <taxon>Malacostraca</taxon>
        <taxon>Eumalacostraca</taxon>
        <taxon>Eucarida</taxon>
        <taxon>Decapoda</taxon>
        <taxon>Pleocyemata</taxon>
        <taxon>Brachyura</taxon>
        <taxon>Eubrachyura</taxon>
        <taxon>Portunoidea</taxon>
        <taxon>Portunidae</taxon>
        <taxon>Portuninae</taxon>
        <taxon>Portunus</taxon>
    </lineage>
</organism>
<evidence type="ECO:0000313" key="3">
    <source>
        <dbReference type="EMBL" id="MPC54890.1"/>
    </source>
</evidence>
<name>A0A5B7G428_PORTR</name>
<reference evidence="3 4" key="1">
    <citation type="submission" date="2019-05" db="EMBL/GenBank/DDBJ databases">
        <title>Another draft genome of Portunus trituberculatus and its Hox gene families provides insights of decapod evolution.</title>
        <authorList>
            <person name="Jeong J.-H."/>
            <person name="Song I."/>
            <person name="Kim S."/>
            <person name="Choi T."/>
            <person name="Kim D."/>
            <person name="Ryu S."/>
            <person name="Kim W."/>
        </authorList>
    </citation>
    <scope>NUCLEOTIDE SEQUENCE [LARGE SCALE GENOMIC DNA]</scope>
    <source>
        <tissue evidence="3">Muscle</tissue>
    </source>
</reference>
<proteinExistence type="predicted"/>
<feature type="coiled-coil region" evidence="1">
    <location>
        <begin position="92"/>
        <end position="119"/>
    </location>
</feature>
<accession>A0A5B7G428</accession>
<dbReference type="OrthoDB" id="6362760at2759"/>
<keyword evidence="4" id="KW-1185">Reference proteome</keyword>
<sequence>MAEVDKMHSQITQLSAAKDQILTLEEKCRNLEKMSKSRQVLGKQHGHQPEDQEIDVMETNACKEMIHGETHSYAGTVKKSGEQTKALVCEDCTQYKSLVERLNRLVEEKETEHEKKMAEVAVHHSKSFNASSLFDTSGNTSTHGTKKNRMALMEQKNDILSVQLVQYYEKVKRLEETLENMRRTNGVISQDMEVQRELSWMWEKMQEAEKKLKLLNKNYDLLEIENEELRKSQEQQATEKKTEAEENMVLEMQKRCNAAENKYMLLQEEYKVLVKFKSVGNDVNSQEHYDSLKSSHDSLQDELHSLQKKYSALHENYTTLQETYDTLQETHRMLQEIHSSVQAAHNILQETYNTLQDKYSSACNKFEELQEKYNALLKAQNSSSDSSHENALSNQELQCHVVTGKPPVGVVAAVTSHSEGDLRECLAAAERENDELKLRLMANDAPSRKKVELLTQELRIAERKISQLKGELRRQQEANRGDSTIYELTDQSKQQQEEEGKGKAEPDYSSGSSIVTQVVVMELQNKLYHTEKDKKKLENELKVVQQHVDHYQTKAREWKVKATKFEQAAQKATKERDEMYSELKKYEVKIEELSSKLERQQFELGHQRELIQKMEKEVPSSISAASATPGFVEVPRVTPASRESRGAPVTPLLAATAGGIGKCMMVTPGTVEGPGIETEGNTSSVSGRTDKGRDNDKQMQDERPATRLLGLHNAPLSYHTRAEKLPFMKDIRAKETRDEVPMWKKSRKENEDIKYRLPPEERRKPSEDCKTQ</sequence>